<evidence type="ECO:0000313" key="1">
    <source>
        <dbReference type="EMBL" id="MBW4547826.1"/>
    </source>
</evidence>
<gene>
    <name evidence="1" type="ORF">KME25_25775</name>
</gene>
<dbReference type="EMBL" id="JAHHIF010000049">
    <property type="protein sequence ID" value="MBW4547826.1"/>
    <property type="molecule type" value="Genomic_DNA"/>
</dbReference>
<name>A0A951PRB2_9CYAN</name>
<sequence length="70" mass="8064">MKEIEDHDDGNLFPIRHKHNPDALTQEEVASILQVADSHDLSKEETLKLLLRLRARKRAAYANNTKQQMA</sequence>
<evidence type="ECO:0000313" key="2">
    <source>
        <dbReference type="Proteomes" id="UP000753908"/>
    </source>
</evidence>
<proteinExistence type="predicted"/>
<organism evidence="1 2">
    <name type="scientific">Symplocastrum torsivum CPER-KK1</name>
    <dbReference type="NCBI Taxonomy" id="450513"/>
    <lineage>
        <taxon>Bacteria</taxon>
        <taxon>Bacillati</taxon>
        <taxon>Cyanobacteriota</taxon>
        <taxon>Cyanophyceae</taxon>
        <taxon>Oscillatoriophycideae</taxon>
        <taxon>Oscillatoriales</taxon>
        <taxon>Microcoleaceae</taxon>
        <taxon>Symplocastrum</taxon>
    </lineage>
</organism>
<dbReference type="AlphaFoldDB" id="A0A951PRB2"/>
<protein>
    <submittedName>
        <fullName evidence="1">Uncharacterized protein</fullName>
    </submittedName>
</protein>
<accession>A0A951PRB2</accession>
<reference evidence="1" key="1">
    <citation type="submission" date="2021-05" db="EMBL/GenBank/DDBJ databases">
        <authorList>
            <person name="Pietrasiak N."/>
            <person name="Ward R."/>
            <person name="Stajich J.E."/>
            <person name="Kurbessoian T."/>
        </authorList>
    </citation>
    <scope>NUCLEOTIDE SEQUENCE</scope>
    <source>
        <strain evidence="1">CPER-KK1</strain>
    </source>
</reference>
<comment type="caution">
    <text evidence="1">The sequence shown here is derived from an EMBL/GenBank/DDBJ whole genome shotgun (WGS) entry which is preliminary data.</text>
</comment>
<reference evidence="1" key="2">
    <citation type="journal article" date="2022" name="Microbiol. Resour. Announc.">
        <title>Metagenome Sequencing to Explore Phylogenomics of Terrestrial Cyanobacteria.</title>
        <authorList>
            <person name="Ward R.D."/>
            <person name="Stajich J.E."/>
            <person name="Johansen J.R."/>
            <person name="Huntemann M."/>
            <person name="Clum A."/>
            <person name="Foster B."/>
            <person name="Foster B."/>
            <person name="Roux S."/>
            <person name="Palaniappan K."/>
            <person name="Varghese N."/>
            <person name="Mukherjee S."/>
            <person name="Reddy T.B.K."/>
            <person name="Daum C."/>
            <person name="Copeland A."/>
            <person name="Chen I.A."/>
            <person name="Ivanova N.N."/>
            <person name="Kyrpides N.C."/>
            <person name="Shapiro N."/>
            <person name="Eloe-Fadrosh E.A."/>
            <person name="Pietrasiak N."/>
        </authorList>
    </citation>
    <scope>NUCLEOTIDE SEQUENCE</scope>
    <source>
        <strain evidence="1">CPER-KK1</strain>
    </source>
</reference>
<dbReference type="Proteomes" id="UP000753908">
    <property type="component" value="Unassembled WGS sequence"/>
</dbReference>